<name>A0A830ZWL8_ERWAM</name>
<sequence length="42" mass="4828">MPIERWQPGADVVIDGLIFHRFIAIYFRKVALSTGFVTVFLC</sequence>
<proteinExistence type="predicted"/>
<dbReference type="Proteomes" id="UP000013111">
    <property type="component" value="Unassembled WGS sequence"/>
</dbReference>
<evidence type="ECO:0000313" key="2">
    <source>
        <dbReference type="Proteomes" id="UP000013111"/>
    </source>
</evidence>
<dbReference type="AlphaFoldDB" id="A0A830ZWL8"/>
<comment type="caution">
    <text evidence="1">The sequence shown here is derived from an EMBL/GenBank/DDBJ whole genome shotgun (WGS) entry which is preliminary data.</text>
</comment>
<reference evidence="1 2" key="2">
    <citation type="submission" date="2013-04" db="EMBL/GenBank/DDBJ databases">
        <title>Comparative genomics of 12 strains of Erwinia amylovora identifies a pan-genome with a large conserved core and provides insights into host specificity.</title>
        <authorList>
            <person name="Mann R.A."/>
            <person name="Smits T.H.M."/>
            <person name="Buehlmann A."/>
            <person name="Blom J."/>
            <person name="Goesmann A."/>
            <person name="Frey J.E."/>
            <person name="Plummer K.M."/>
            <person name="Beer S.V."/>
            <person name="Luck J."/>
            <person name="Duffy B."/>
            <person name="Rodoni B."/>
        </authorList>
    </citation>
    <scope>NUCLEOTIDE SEQUENCE [LARGE SCALE GENOMIC DNA]</scope>
    <source>
        <strain evidence="2">CFBP 1232</strain>
    </source>
</reference>
<evidence type="ECO:0000313" key="1">
    <source>
        <dbReference type="EMBL" id="CCO94100.1"/>
    </source>
</evidence>
<reference evidence="1 2" key="1">
    <citation type="submission" date="2012-11" db="EMBL/GenBank/DDBJ databases">
        <authorList>
            <person name="Linke B."/>
        </authorList>
    </citation>
    <scope>NUCLEOTIDE SEQUENCE [LARGE SCALE GENOMIC DNA]</scope>
    <source>
        <strain evidence="2">CFBP 1232</strain>
    </source>
</reference>
<dbReference type="EMBL" id="CAPB01000022">
    <property type="protein sequence ID" value="CCO94100.1"/>
    <property type="molecule type" value="Genomic_DNA"/>
</dbReference>
<accession>A0A830ZWL8</accession>
<gene>
    <name evidence="1" type="ORF">BN437_2173</name>
</gene>
<organism evidence="1 2">
    <name type="scientific">Erwinia amylovora NBRC 12687 = CFBP 1232</name>
    <dbReference type="NCBI Taxonomy" id="1219359"/>
    <lineage>
        <taxon>Bacteria</taxon>
        <taxon>Pseudomonadati</taxon>
        <taxon>Pseudomonadota</taxon>
        <taxon>Gammaproteobacteria</taxon>
        <taxon>Enterobacterales</taxon>
        <taxon>Erwiniaceae</taxon>
        <taxon>Erwinia</taxon>
    </lineage>
</organism>
<protein>
    <submittedName>
        <fullName evidence="1">Uncharacterized protein</fullName>
    </submittedName>
</protein>